<accession>A0A4D7BDT3</accession>
<organism evidence="1 2">
    <name type="scientific">Phreatobacter stygius</name>
    <dbReference type="NCBI Taxonomy" id="1940610"/>
    <lineage>
        <taxon>Bacteria</taxon>
        <taxon>Pseudomonadati</taxon>
        <taxon>Pseudomonadota</taxon>
        <taxon>Alphaproteobacteria</taxon>
        <taxon>Hyphomicrobiales</taxon>
        <taxon>Phreatobacteraceae</taxon>
        <taxon>Phreatobacter</taxon>
    </lineage>
</organism>
<protein>
    <submittedName>
        <fullName evidence="1">Uncharacterized protein</fullName>
    </submittedName>
</protein>
<sequence>MATTKTEKIVVENVNHPGQSQRVDRHMYEAMKQAILHVLPKASPGLTVAEVQHGVLAHLPEDLFPGGAKAGWWMKAVQLDLEAKGIVARETTKPLRLRKA</sequence>
<evidence type="ECO:0000313" key="2">
    <source>
        <dbReference type="Proteomes" id="UP000298781"/>
    </source>
</evidence>
<dbReference type="Proteomes" id="UP000298781">
    <property type="component" value="Chromosome"/>
</dbReference>
<reference evidence="1 2" key="1">
    <citation type="submission" date="2019-04" db="EMBL/GenBank/DDBJ databases">
        <title>Phreatobacter aquaticus sp. nov.</title>
        <authorList>
            <person name="Choi A."/>
        </authorList>
    </citation>
    <scope>NUCLEOTIDE SEQUENCE [LARGE SCALE GENOMIC DNA]</scope>
    <source>
        <strain evidence="1 2">KCTC 52518</strain>
    </source>
</reference>
<dbReference type="KEGG" id="pstg:E8M01_33705"/>
<dbReference type="Pfam" id="PF22278">
    <property type="entry name" value="DUF6958"/>
    <property type="match status" value="1"/>
</dbReference>
<dbReference type="EMBL" id="CP039690">
    <property type="protein sequence ID" value="QCI68755.1"/>
    <property type="molecule type" value="Genomic_DNA"/>
</dbReference>
<dbReference type="InterPro" id="IPR054233">
    <property type="entry name" value="DUF6958"/>
</dbReference>
<keyword evidence="2" id="KW-1185">Reference proteome</keyword>
<gene>
    <name evidence="1" type="ORF">E8M01_33705</name>
</gene>
<dbReference type="OrthoDB" id="7856862at2"/>
<dbReference type="AlphaFoldDB" id="A0A4D7BDT3"/>
<proteinExistence type="predicted"/>
<evidence type="ECO:0000313" key="1">
    <source>
        <dbReference type="EMBL" id="QCI68755.1"/>
    </source>
</evidence>
<name>A0A4D7BDT3_9HYPH</name>
<dbReference type="RefSeq" id="WP_136964170.1">
    <property type="nucleotide sequence ID" value="NZ_CP039690.1"/>
</dbReference>